<dbReference type="Pfam" id="PF07963">
    <property type="entry name" value="N_methyl"/>
    <property type="match status" value="1"/>
</dbReference>
<dbReference type="EMBL" id="QGTT01000015">
    <property type="protein sequence ID" value="PWW10360.1"/>
    <property type="molecule type" value="Genomic_DNA"/>
</dbReference>
<keyword evidence="4 9" id="KW-0488">Methylation</keyword>
<sequence length="145" mass="15786">MTRLARGFTLVEVMIALSIFALAATAAVMASSQHLSNLSYMQEKTMARLAASNALARMTLTYPPENGDSGSELIADQYWPWRASVSKTATAGVYQVVVSVYEPRQESSVISGPSADARELHQLARFLGPQSATDQRSVNSNEWDD</sequence>
<gene>
    <name evidence="11" type="ORF">DET45_11537</name>
</gene>
<keyword evidence="5 9" id="KW-0997">Cell inner membrane</keyword>
<accession>A0A317Q4H1</accession>
<keyword evidence="6" id="KW-0812">Transmembrane</keyword>
<comment type="similarity">
    <text evidence="2 9">Belongs to the GSP I family.</text>
</comment>
<dbReference type="Gene3D" id="3.30.1300.30">
    <property type="entry name" value="GSPII I/J protein-like"/>
    <property type="match status" value="1"/>
</dbReference>
<comment type="function">
    <text evidence="9">Component of the type II secretion system required for the energy-dependent secretion of extracellular factors such as proteases and toxins from the periplasm.</text>
</comment>
<dbReference type="OrthoDB" id="6121517at2"/>
<evidence type="ECO:0000256" key="1">
    <source>
        <dbReference type="ARBA" id="ARBA00004377"/>
    </source>
</evidence>
<evidence type="ECO:0000256" key="9">
    <source>
        <dbReference type="RuleBase" id="RU368030"/>
    </source>
</evidence>
<dbReference type="AlphaFoldDB" id="A0A317Q4H1"/>
<protein>
    <recommendedName>
        <fullName evidence="9">Type II secretion system protein I</fullName>
        <shortName evidence="9">T2SS minor pseudopilin I</shortName>
    </recommendedName>
</protein>
<comment type="caution">
    <text evidence="11">The sequence shown here is derived from an EMBL/GenBank/DDBJ whole genome shotgun (WGS) entry which is preliminary data.</text>
</comment>
<dbReference type="InterPro" id="IPR012902">
    <property type="entry name" value="N_methyl_site"/>
</dbReference>
<evidence type="ECO:0000256" key="3">
    <source>
        <dbReference type="ARBA" id="ARBA00022475"/>
    </source>
</evidence>
<keyword evidence="12" id="KW-1185">Reference proteome</keyword>
<dbReference type="PANTHER" id="PTHR38779">
    <property type="entry name" value="TYPE II SECRETION SYSTEM PROTEIN I-RELATED"/>
    <property type="match status" value="1"/>
</dbReference>
<evidence type="ECO:0000259" key="10">
    <source>
        <dbReference type="Pfam" id="PF02501"/>
    </source>
</evidence>
<name>A0A317Q4H1_9GAMM</name>
<dbReference type="GO" id="GO:0015628">
    <property type="term" value="P:protein secretion by the type II secretion system"/>
    <property type="evidence" value="ECO:0007669"/>
    <property type="project" value="UniProtKB-UniRule"/>
</dbReference>
<dbReference type="SUPFAM" id="SSF54523">
    <property type="entry name" value="Pili subunits"/>
    <property type="match status" value="1"/>
</dbReference>
<dbReference type="Pfam" id="PF02501">
    <property type="entry name" value="T2SSI"/>
    <property type="match status" value="1"/>
</dbReference>
<evidence type="ECO:0000256" key="6">
    <source>
        <dbReference type="ARBA" id="ARBA00022692"/>
    </source>
</evidence>
<evidence type="ECO:0000256" key="4">
    <source>
        <dbReference type="ARBA" id="ARBA00022481"/>
    </source>
</evidence>
<dbReference type="NCBIfam" id="TIGR01707">
    <property type="entry name" value="gspI"/>
    <property type="match status" value="1"/>
</dbReference>
<dbReference type="PROSITE" id="PS00409">
    <property type="entry name" value="PROKAR_NTER_METHYL"/>
    <property type="match status" value="1"/>
</dbReference>
<proteinExistence type="inferred from homology"/>
<feature type="domain" description="Type II secretion system protein GspI C-terminal" evidence="10">
    <location>
        <begin position="41"/>
        <end position="109"/>
    </location>
</feature>
<keyword evidence="3" id="KW-1003">Cell membrane</keyword>
<keyword evidence="7" id="KW-1133">Transmembrane helix</keyword>
<evidence type="ECO:0000256" key="2">
    <source>
        <dbReference type="ARBA" id="ARBA00008358"/>
    </source>
</evidence>
<dbReference type="Proteomes" id="UP000246964">
    <property type="component" value="Unassembled WGS sequence"/>
</dbReference>
<organism evidence="11 12">
    <name type="scientific">Pseudidiomarina maritima</name>
    <dbReference type="NCBI Taxonomy" id="519453"/>
    <lineage>
        <taxon>Bacteria</taxon>
        <taxon>Pseudomonadati</taxon>
        <taxon>Pseudomonadota</taxon>
        <taxon>Gammaproteobacteria</taxon>
        <taxon>Alteromonadales</taxon>
        <taxon>Idiomarinaceae</taxon>
        <taxon>Pseudidiomarina</taxon>
    </lineage>
</organism>
<comment type="subunit">
    <text evidence="9">Type II secretion is composed of four main components: the outer membrane complex, the inner membrane complex, the cytoplasmic secretion ATPase and the periplasm-spanning pseudopilus.</text>
</comment>
<evidence type="ECO:0000313" key="12">
    <source>
        <dbReference type="Proteomes" id="UP000246964"/>
    </source>
</evidence>
<evidence type="ECO:0000256" key="8">
    <source>
        <dbReference type="ARBA" id="ARBA00023136"/>
    </source>
</evidence>
<reference evidence="11 12" key="1">
    <citation type="submission" date="2018-05" db="EMBL/GenBank/DDBJ databases">
        <title>Freshwater and sediment microbial communities from various areas in North America, analyzing microbe dynamics in response to fracking.</title>
        <authorList>
            <person name="Lamendella R."/>
        </authorList>
    </citation>
    <scope>NUCLEOTIDE SEQUENCE [LARGE SCALE GENOMIC DNA]</scope>
    <source>
        <strain evidence="11 12">125B1</strain>
    </source>
</reference>
<keyword evidence="8" id="KW-0472">Membrane</keyword>
<dbReference type="InterPro" id="IPR003413">
    <property type="entry name" value="T2SS_GspI_C"/>
</dbReference>
<comment type="subcellular location">
    <subcellularLocation>
        <location evidence="1 9">Cell inner membrane</location>
        <topology evidence="1 9">Single-pass membrane protein</topology>
    </subcellularLocation>
</comment>
<dbReference type="RefSeq" id="WP_110076526.1">
    <property type="nucleotide sequence ID" value="NZ_QGTT01000015.1"/>
</dbReference>
<dbReference type="PANTHER" id="PTHR38779:SF2">
    <property type="entry name" value="TYPE II SECRETION SYSTEM PROTEIN I-RELATED"/>
    <property type="match status" value="1"/>
</dbReference>
<dbReference type="InterPro" id="IPR010052">
    <property type="entry name" value="T2SS_protein-GspI"/>
</dbReference>
<comment type="PTM">
    <text evidence="9">Cleaved by prepilin peptidase.</text>
</comment>
<evidence type="ECO:0000256" key="7">
    <source>
        <dbReference type="ARBA" id="ARBA00022989"/>
    </source>
</evidence>
<evidence type="ECO:0000256" key="5">
    <source>
        <dbReference type="ARBA" id="ARBA00022519"/>
    </source>
</evidence>
<dbReference type="GO" id="GO:0015627">
    <property type="term" value="C:type II protein secretion system complex"/>
    <property type="evidence" value="ECO:0007669"/>
    <property type="project" value="UniProtKB-UniRule"/>
</dbReference>
<evidence type="ECO:0000313" key="11">
    <source>
        <dbReference type="EMBL" id="PWW10360.1"/>
    </source>
</evidence>
<dbReference type="InterPro" id="IPR045584">
    <property type="entry name" value="Pilin-like"/>
</dbReference>
<dbReference type="GO" id="GO:0005886">
    <property type="term" value="C:plasma membrane"/>
    <property type="evidence" value="ECO:0007669"/>
    <property type="project" value="UniProtKB-SubCell"/>
</dbReference>
<dbReference type="NCBIfam" id="TIGR02532">
    <property type="entry name" value="IV_pilin_GFxxxE"/>
    <property type="match status" value="1"/>
</dbReference>